<keyword evidence="2" id="KW-1185">Reference proteome</keyword>
<protein>
    <submittedName>
        <fullName evidence="1">Uncharacterized protein</fullName>
    </submittedName>
</protein>
<organism evidence="1 2">
    <name type="scientific">Phyllosticta citrichinensis</name>
    <dbReference type="NCBI Taxonomy" id="1130410"/>
    <lineage>
        <taxon>Eukaryota</taxon>
        <taxon>Fungi</taxon>
        <taxon>Dikarya</taxon>
        <taxon>Ascomycota</taxon>
        <taxon>Pezizomycotina</taxon>
        <taxon>Dothideomycetes</taxon>
        <taxon>Dothideomycetes incertae sedis</taxon>
        <taxon>Botryosphaeriales</taxon>
        <taxon>Phyllostictaceae</taxon>
        <taxon>Phyllosticta</taxon>
    </lineage>
</organism>
<evidence type="ECO:0000313" key="2">
    <source>
        <dbReference type="Proteomes" id="UP001456524"/>
    </source>
</evidence>
<gene>
    <name evidence="1" type="ORF">IWX90DRAFT_441735</name>
</gene>
<dbReference type="Proteomes" id="UP001456524">
    <property type="component" value="Unassembled WGS sequence"/>
</dbReference>
<accession>A0ABR1XJC6</accession>
<comment type="caution">
    <text evidence="1">The sequence shown here is derived from an EMBL/GenBank/DDBJ whole genome shotgun (WGS) entry which is preliminary data.</text>
</comment>
<name>A0ABR1XJC6_9PEZI</name>
<sequence length="221" mass="24120">MTESSSTNPICFIPTKLTTGTVVRQSIWCSLRGMGCIVETWHRCNSPFSRPQNHKALLLSTKCGKSDQGMRRHSSECRCAGGRGVVARCSTSATKTPGQSNLLPLSQVQMHPADTIRVREEGVAGRRVTYIIMWFCTILTTAQMSPPLMLSPQHGSRYGSPGGSGELIVKKKGPNSFYNDTDDKSLDVGTRLGNPRGYAVGELECRMLRDGGLTVAARRNK</sequence>
<reference evidence="1 2" key="1">
    <citation type="journal article" date="2022" name="G3 (Bethesda)">
        <title>Enemy or ally: a genomic approach to elucidate the lifestyle of Phyllosticta citrichinaensis.</title>
        <authorList>
            <person name="Buijs V.A."/>
            <person name="Groenewald J.Z."/>
            <person name="Haridas S."/>
            <person name="LaButti K.M."/>
            <person name="Lipzen A."/>
            <person name="Martin F.M."/>
            <person name="Barry K."/>
            <person name="Grigoriev I.V."/>
            <person name="Crous P.W."/>
            <person name="Seidl M.F."/>
        </authorList>
    </citation>
    <scope>NUCLEOTIDE SEQUENCE [LARGE SCALE GENOMIC DNA]</scope>
    <source>
        <strain evidence="1 2">CBS 129764</strain>
    </source>
</reference>
<evidence type="ECO:0000313" key="1">
    <source>
        <dbReference type="EMBL" id="KAK8157132.1"/>
    </source>
</evidence>
<dbReference type="EMBL" id="JBBWUH010000009">
    <property type="protein sequence ID" value="KAK8157132.1"/>
    <property type="molecule type" value="Genomic_DNA"/>
</dbReference>
<proteinExistence type="predicted"/>